<feature type="active site" description="Proton donor/acceptor" evidence="9">
    <location>
        <position position="239"/>
    </location>
</feature>
<evidence type="ECO:0000256" key="2">
    <source>
        <dbReference type="ARBA" id="ARBA00022670"/>
    </source>
</evidence>
<accession>A0A073B3N8</accession>
<keyword evidence="3 9" id="KW-0479">Metal-binding</keyword>
<comment type="cofactor">
    <cofactor evidence="9">
        <name>Zn(2+)</name>
        <dbReference type="ChEBI" id="CHEBI:29105"/>
    </cofactor>
    <text evidence="9">Binds 1 zinc ion per subunit.</text>
</comment>
<keyword evidence="4 9" id="KW-0378">Hydrolase</keyword>
<dbReference type="InterPro" id="IPR000755">
    <property type="entry name" value="A_A_dipeptidase"/>
</dbReference>
<feature type="binding site" evidence="9">
    <location>
        <position position="242"/>
    </location>
    <ligand>
        <name>Zn(2+)</name>
        <dbReference type="ChEBI" id="CHEBI:29105"/>
        <note>catalytic</note>
    </ligand>
</feature>
<comment type="caution">
    <text evidence="12">The sequence shown here is derived from an EMBL/GenBank/DDBJ whole genome shotgun (WGS) entry which is preliminary data.</text>
</comment>
<dbReference type="PIRSF" id="PIRSF026671">
    <property type="entry name" value="AA_dipeptidase"/>
    <property type="match status" value="1"/>
</dbReference>
<dbReference type="PANTHER" id="PTHR43126:SF1">
    <property type="entry name" value="D-ALANYL-D-ALANINE DIPEPTIDASE"/>
    <property type="match status" value="1"/>
</dbReference>
<keyword evidence="13" id="KW-1185">Reference proteome</keyword>
<reference evidence="12 13" key="1">
    <citation type="submission" date="2014-06" db="EMBL/GenBank/DDBJ databases">
        <title>Saccharopolyspora rectivirgula DSM-43113 Genome sequencing.</title>
        <authorList>
            <person name="Barrera C."/>
            <person name="Millon L."/>
            <person name="Rognon B."/>
            <person name="Zaugg C."/>
            <person name="Monod M."/>
        </authorList>
    </citation>
    <scope>NUCLEOTIDE SEQUENCE [LARGE SCALE GENOMIC DNA]</scope>
    <source>
        <strain evidence="12 13">DSM 43113</strain>
    </source>
</reference>
<dbReference type="Gene3D" id="3.30.1380.10">
    <property type="match status" value="1"/>
</dbReference>
<dbReference type="GO" id="GO:0006508">
    <property type="term" value="P:proteolysis"/>
    <property type="evidence" value="ECO:0007669"/>
    <property type="project" value="UniProtKB-KW"/>
</dbReference>
<comment type="similarity">
    <text evidence="9 10">Belongs to the peptidase M15D family.</text>
</comment>
<gene>
    <name evidence="12" type="ORF">GU90_01470</name>
</gene>
<dbReference type="EC" id="3.4.13.22" evidence="9 10"/>
<evidence type="ECO:0000256" key="8">
    <source>
        <dbReference type="ARBA" id="ARBA00023316"/>
    </source>
</evidence>
<dbReference type="GO" id="GO:0008237">
    <property type="term" value="F:metallopeptidase activity"/>
    <property type="evidence" value="ECO:0007669"/>
    <property type="project" value="UniProtKB-KW"/>
</dbReference>
<dbReference type="Proteomes" id="UP000031419">
    <property type="component" value="Unassembled WGS sequence"/>
</dbReference>
<evidence type="ECO:0000256" key="10">
    <source>
        <dbReference type="PIRNR" id="PIRNR026671"/>
    </source>
</evidence>
<feature type="chain" id="PRO_5001688201" description="D-alanyl-D-alanine dipeptidase" evidence="11">
    <location>
        <begin position="29"/>
        <end position="266"/>
    </location>
</feature>
<dbReference type="STRING" id="28042.GU90_01470"/>
<dbReference type="PANTHER" id="PTHR43126">
    <property type="entry name" value="D-ALANYL-D-ALANINE DIPEPTIDASE"/>
    <property type="match status" value="1"/>
</dbReference>
<evidence type="ECO:0000256" key="1">
    <source>
        <dbReference type="ARBA" id="ARBA00001362"/>
    </source>
</evidence>
<dbReference type="SUPFAM" id="SSF55166">
    <property type="entry name" value="Hedgehog/DD-peptidase"/>
    <property type="match status" value="1"/>
</dbReference>
<keyword evidence="8 10" id="KW-0961">Cell wall biogenesis/degradation</keyword>
<feature type="site" description="Transition state stabilizer" evidence="9">
    <location>
        <position position="105"/>
    </location>
</feature>
<feature type="binding site" evidence="9">
    <location>
        <position position="157"/>
    </location>
    <ligand>
        <name>Zn(2+)</name>
        <dbReference type="ChEBI" id="CHEBI:29105"/>
        <note>catalytic</note>
    </ligand>
</feature>
<dbReference type="EMBL" id="JNVU01000005">
    <property type="protein sequence ID" value="KEI45897.1"/>
    <property type="molecule type" value="Genomic_DNA"/>
</dbReference>
<keyword evidence="2 9" id="KW-0645">Protease</keyword>
<dbReference type="GO" id="GO:0160237">
    <property type="term" value="F:D-Ala-D-Ala dipeptidase activity"/>
    <property type="evidence" value="ECO:0007669"/>
    <property type="project" value="UniProtKB-EC"/>
</dbReference>
<organism evidence="12 13">
    <name type="scientific">Saccharopolyspora rectivirgula</name>
    <dbReference type="NCBI Taxonomy" id="28042"/>
    <lineage>
        <taxon>Bacteria</taxon>
        <taxon>Bacillati</taxon>
        <taxon>Actinomycetota</taxon>
        <taxon>Actinomycetes</taxon>
        <taxon>Pseudonocardiales</taxon>
        <taxon>Pseudonocardiaceae</taxon>
        <taxon>Saccharopolyspora</taxon>
    </lineage>
</organism>
<evidence type="ECO:0000256" key="7">
    <source>
        <dbReference type="ARBA" id="ARBA00023049"/>
    </source>
</evidence>
<dbReference type="OrthoDB" id="9801430at2"/>
<evidence type="ECO:0000256" key="9">
    <source>
        <dbReference type="HAMAP-Rule" id="MF_01924"/>
    </source>
</evidence>
<feature type="signal peptide" evidence="11">
    <location>
        <begin position="1"/>
        <end position="28"/>
    </location>
</feature>
<dbReference type="Pfam" id="PF01427">
    <property type="entry name" value="Peptidase_M15"/>
    <property type="match status" value="2"/>
</dbReference>
<keyword evidence="7 9" id="KW-0482">Metalloprotease</keyword>
<evidence type="ECO:0000256" key="5">
    <source>
        <dbReference type="ARBA" id="ARBA00022833"/>
    </source>
</evidence>
<comment type="function">
    <text evidence="9 10">Catalyzes hydrolysis of the D-alanyl-D-alanine dipeptide.</text>
</comment>
<sequence>MTRRSGKLLRLVAAVVAAAALLAPQAQAAPAAGEAPEEFVALRDVAPTVIQEIRYHGSHNFVGHPIPGYREPECLLTRPAAEALRDAQRKLLPMGYSLKVYDCFRPQRSVDFFVRWSEDPSDQRMKEEFYPRIDKERLFPEGYIAEQSGHSRGSTVDLTLVELPVRPQRPFLPGEPLTACYAPHHERFPDNSIDMGTGYDCFDELAHTDDPRVEEPARRNRQLLKSVLESVGMENYPYEWWHFTLVDEPFPDTYFDFPVSRGSLRG</sequence>
<dbReference type="AlphaFoldDB" id="A0A073B3N8"/>
<name>A0A073B3N8_9PSEU</name>
<feature type="binding site" evidence="9">
    <location>
        <position position="150"/>
    </location>
    <ligand>
        <name>Zn(2+)</name>
        <dbReference type="ChEBI" id="CHEBI:29105"/>
        <note>catalytic</note>
    </ligand>
</feature>
<protein>
    <recommendedName>
        <fullName evidence="9 10">D-alanyl-D-alanine dipeptidase</fullName>
        <shortName evidence="9 10">D-Ala-D-Ala dipeptidase</shortName>
        <ecNumber evidence="9 10">3.4.13.22</ecNumber>
    </recommendedName>
</protein>
<keyword evidence="6 9" id="KW-0224">Dipeptidase</keyword>
<evidence type="ECO:0000313" key="12">
    <source>
        <dbReference type="EMBL" id="KEI45897.1"/>
    </source>
</evidence>
<evidence type="ECO:0000256" key="3">
    <source>
        <dbReference type="ARBA" id="ARBA00022723"/>
    </source>
</evidence>
<dbReference type="GO" id="GO:0071555">
    <property type="term" value="P:cell wall organization"/>
    <property type="evidence" value="ECO:0007669"/>
    <property type="project" value="UniProtKB-KW"/>
</dbReference>
<evidence type="ECO:0000256" key="11">
    <source>
        <dbReference type="SAM" id="SignalP"/>
    </source>
</evidence>
<evidence type="ECO:0000256" key="4">
    <source>
        <dbReference type="ARBA" id="ARBA00022801"/>
    </source>
</evidence>
<dbReference type="eggNOG" id="COG2173">
    <property type="taxonomic scope" value="Bacteria"/>
</dbReference>
<dbReference type="InterPro" id="IPR009045">
    <property type="entry name" value="Zn_M74/Hedgehog-like"/>
</dbReference>
<evidence type="ECO:0000313" key="13">
    <source>
        <dbReference type="Proteomes" id="UP000031419"/>
    </source>
</evidence>
<keyword evidence="11" id="KW-0732">Signal</keyword>
<keyword evidence="5 9" id="KW-0862">Zinc</keyword>
<dbReference type="HAMAP" id="MF_01924">
    <property type="entry name" value="A_A_dipeptidase"/>
    <property type="match status" value="1"/>
</dbReference>
<comment type="catalytic activity">
    <reaction evidence="1 9 10">
        <text>D-alanyl-D-alanine + H2O = 2 D-alanine</text>
        <dbReference type="Rhea" id="RHEA:20661"/>
        <dbReference type="ChEBI" id="CHEBI:15377"/>
        <dbReference type="ChEBI" id="CHEBI:57416"/>
        <dbReference type="ChEBI" id="CHEBI:57822"/>
        <dbReference type="EC" id="3.4.13.22"/>
    </reaction>
</comment>
<dbReference type="CDD" id="cd14817">
    <property type="entry name" value="D-Ala-D-Ala_dipeptidase_VanX"/>
    <property type="match status" value="1"/>
</dbReference>
<proteinExistence type="inferred from homology"/>
<evidence type="ECO:0000256" key="6">
    <source>
        <dbReference type="ARBA" id="ARBA00022997"/>
    </source>
</evidence>
<dbReference type="GO" id="GO:0008270">
    <property type="term" value="F:zinc ion binding"/>
    <property type="evidence" value="ECO:0007669"/>
    <property type="project" value="UniProtKB-UniRule"/>
</dbReference>